<comment type="caution">
    <text evidence="2">The sequence shown here is derived from an EMBL/GenBank/DDBJ whole genome shotgun (WGS) entry which is preliminary data.</text>
</comment>
<feature type="signal peptide" evidence="1">
    <location>
        <begin position="1"/>
        <end position="16"/>
    </location>
</feature>
<dbReference type="EMBL" id="JADBJN010000002">
    <property type="protein sequence ID" value="KAG5677609.1"/>
    <property type="molecule type" value="Genomic_DNA"/>
</dbReference>
<reference evidence="2" key="1">
    <citation type="submission" date="2021-03" db="EMBL/GenBank/DDBJ databases">
        <title>Chromosome level genome of the anhydrobiotic midge Polypedilum vanderplanki.</title>
        <authorList>
            <person name="Yoshida Y."/>
            <person name="Kikawada T."/>
            <person name="Gusev O."/>
        </authorList>
    </citation>
    <scope>NUCLEOTIDE SEQUENCE</scope>
    <source>
        <strain evidence="2">NIAS01</strain>
        <tissue evidence="2">Whole body or cell culture</tissue>
    </source>
</reference>
<dbReference type="PANTHER" id="PTHR11008">
    <property type="entry name" value="PROTEIN TAKEOUT-LIKE PROTEIN"/>
    <property type="match status" value="1"/>
</dbReference>
<dbReference type="Pfam" id="PF06585">
    <property type="entry name" value="JHBP"/>
    <property type="match status" value="1"/>
</dbReference>
<proteinExistence type="predicted"/>
<dbReference type="OrthoDB" id="6370791at2759"/>
<dbReference type="SMART" id="SM00700">
    <property type="entry name" value="JHBP"/>
    <property type="match status" value="1"/>
</dbReference>
<dbReference type="InterPro" id="IPR038606">
    <property type="entry name" value="To_sf"/>
</dbReference>
<feature type="chain" id="PRO_5039950311" description="Hemolymph juvenile hormone binding protein" evidence="1">
    <location>
        <begin position="17"/>
        <end position="253"/>
    </location>
</feature>
<dbReference type="AlphaFoldDB" id="A0A9J6C692"/>
<dbReference type="Proteomes" id="UP001107558">
    <property type="component" value="Chromosome 2"/>
</dbReference>
<name>A0A9J6C692_POLVA</name>
<organism evidence="2 3">
    <name type="scientific">Polypedilum vanderplanki</name>
    <name type="common">Sleeping chironomid midge</name>
    <dbReference type="NCBI Taxonomy" id="319348"/>
    <lineage>
        <taxon>Eukaryota</taxon>
        <taxon>Metazoa</taxon>
        <taxon>Ecdysozoa</taxon>
        <taxon>Arthropoda</taxon>
        <taxon>Hexapoda</taxon>
        <taxon>Insecta</taxon>
        <taxon>Pterygota</taxon>
        <taxon>Neoptera</taxon>
        <taxon>Endopterygota</taxon>
        <taxon>Diptera</taxon>
        <taxon>Nematocera</taxon>
        <taxon>Chironomoidea</taxon>
        <taxon>Chironomidae</taxon>
        <taxon>Chironominae</taxon>
        <taxon>Polypedilum</taxon>
        <taxon>Polypedilum</taxon>
    </lineage>
</organism>
<dbReference type="InterPro" id="IPR010562">
    <property type="entry name" value="Haemolymph_juvenile_hormone-bd"/>
</dbReference>
<sequence>MKIFVVLLAVFASISSIPIAQFDDATFERQLRSVIERQRQNFPCGWPDAGENGIDPVDPLFVPEVIIETRGIGTRLTSVLTNINLVGLRNFVIQRLQVNTAARTISYRFSVAQMSLTGSHDTRGSMIGISVVTGNGPMTATMTNSWVEGILHWHTLPGSGYMQFHDQTTAIDSQNVVVRMEGFGLITNTVNRQINDLIPEMLADPEFQQEINEILNSIMLPLFNDFMYHMTPEEVAALLDEQYNNPPPQRCFW</sequence>
<evidence type="ECO:0000313" key="3">
    <source>
        <dbReference type="Proteomes" id="UP001107558"/>
    </source>
</evidence>
<keyword evidence="1" id="KW-0732">Signal</keyword>
<evidence type="ECO:0008006" key="4">
    <source>
        <dbReference type="Google" id="ProtNLM"/>
    </source>
</evidence>
<dbReference type="Gene3D" id="3.15.10.30">
    <property type="entry name" value="Haemolymph juvenile hormone binding protein"/>
    <property type="match status" value="1"/>
</dbReference>
<evidence type="ECO:0000256" key="1">
    <source>
        <dbReference type="SAM" id="SignalP"/>
    </source>
</evidence>
<protein>
    <recommendedName>
        <fullName evidence="4">Hemolymph juvenile hormone binding protein</fullName>
    </recommendedName>
</protein>
<gene>
    <name evidence="2" type="ORF">PVAND_007353</name>
</gene>
<accession>A0A9J6C692</accession>
<dbReference type="PANTHER" id="PTHR11008:SF9">
    <property type="entry name" value="PROTEIN TAKEOUT-LIKE PROTEIN"/>
    <property type="match status" value="1"/>
</dbReference>
<keyword evidence="3" id="KW-1185">Reference proteome</keyword>
<evidence type="ECO:0000313" key="2">
    <source>
        <dbReference type="EMBL" id="KAG5677609.1"/>
    </source>
</evidence>